<comment type="catalytic activity">
    <reaction evidence="7 8">
        <text>CMP + ATP = CDP + ADP</text>
        <dbReference type="Rhea" id="RHEA:11600"/>
        <dbReference type="ChEBI" id="CHEBI:30616"/>
        <dbReference type="ChEBI" id="CHEBI:58069"/>
        <dbReference type="ChEBI" id="CHEBI:60377"/>
        <dbReference type="ChEBI" id="CHEBI:456216"/>
        <dbReference type="EC" id="2.7.4.25"/>
    </reaction>
</comment>
<comment type="caution">
    <text evidence="10">The sequence shown here is derived from an EMBL/GenBank/DDBJ whole genome shotgun (WGS) entry which is preliminary data.</text>
</comment>
<dbReference type="Proteomes" id="UP000288096">
    <property type="component" value="Unassembled WGS sequence"/>
</dbReference>
<evidence type="ECO:0000256" key="6">
    <source>
        <dbReference type="ARBA" id="ARBA00047615"/>
    </source>
</evidence>
<dbReference type="GO" id="GO:0005829">
    <property type="term" value="C:cytosol"/>
    <property type="evidence" value="ECO:0007669"/>
    <property type="project" value="TreeGrafter"/>
</dbReference>
<protein>
    <recommendedName>
        <fullName evidence="8">Cytidylate kinase</fullName>
        <shortName evidence="8">CK</shortName>
        <ecNumber evidence="8">2.7.4.25</ecNumber>
    </recommendedName>
    <alternativeName>
        <fullName evidence="8">Cytidine monophosphate kinase</fullName>
        <shortName evidence="8">CMP kinase</shortName>
    </alternativeName>
</protein>
<evidence type="ECO:0000313" key="11">
    <source>
        <dbReference type="Proteomes" id="UP000288096"/>
    </source>
</evidence>
<dbReference type="PANTHER" id="PTHR21299">
    <property type="entry name" value="CYTIDYLATE KINASE/PANTOATE-BETA-ALANINE LIGASE"/>
    <property type="match status" value="1"/>
</dbReference>
<evidence type="ECO:0000256" key="7">
    <source>
        <dbReference type="ARBA" id="ARBA00048478"/>
    </source>
</evidence>
<evidence type="ECO:0000256" key="5">
    <source>
        <dbReference type="ARBA" id="ARBA00022840"/>
    </source>
</evidence>
<evidence type="ECO:0000256" key="2">
    <source>
        <dbReference type="ARBA" id="ARBA00022679"/>
    </source>
</evidence>
<sequence length="224" mass="25186">MKRLLITIDGPAGAGKTTVSKMLAERLAYTYVDTGALYRGIAVAVRDAGISPDDDAGLETLCRAPDIRFVRAENSLRLLLNETDITGRIRTPEITMLASAISAKPVVRECLLHLQRDMGRQKGLVFEGRDMGTVVFPDADIKFFLDAPLEIRATRRYREFQGENRQTLADVERDMRVRDRNDSTRRIAPLKPAKEAVMIDSATLSPREVVMQMLKYIKESLDLF</sequence>
<evidence type="ECO:0000256" key="3">
    <source>
        <dbReference type="ARBA" id="ARBA00022741"/>
    </source>
</evidence>
<accession>A0A401FRD2</accession>
<gene>
    <name evidence="8" type="primary">cmk</name>
    <name evidence="10" type="ORF">DENIS_0460</name>
</gene>
<dbReference type="Gene3D" id="3.40.50.300">
    <property type="entry name" value="P-loop containing nucleotide triphosphate hydrolases"/>
    <property type="match status" value="1"/>
</dbReference>
<feature type="binding site" evidence="8">
    <location>
        <begin position="10"/>
        <end position="18"/>
    </location>
    <ligand>
        <name>ATP</name>
        <dbReference type="ChEBI" id="CHEBI:30616"/>
    </ligand>
</feature>
<dbReference type="EC" id="2.7.4.25" evidence="8"/>
<dbReference type="RefSeq" id="WP_124327031.1">
    <property type="nucleotide sequence ID" value="NZ_BEXT01000001.1"/>
</dbReference>
<organism evidence="10 11">
    <name type="scientific">Desulfonema ishimotonii</name>
    <dbReference type="NCBI Taxonomy" id="45657"/>
    <lineage>
        <taxon>Bacteria</taxon>
        <taxon>Pseudomonadati</taxon>
        <taxon>Thermodesulfobacteriota</taxon>
        <taxon>Desulfobacteria</taxon>
        <taxon>Desulfobacterales</taxon>
        <taxon>Desulfococcaceae</taxon>
        <taxon>Desulfonema</taxon>
    </lineage>
</organism>
<dbReference type="GO" id="GO:0036431">
    <property type="term" value="F:dCMP kinase activity"/>
    <property type="evidence" value="ECO:0007669"/>
    <property type="project" value="InterPro"/>
</dbReference>
<dbReference type="CDD" id="cd02020">
    <property type="entry name" value="CMPK"/>
    <property type="match status" value="1"/>
</dbReference>
<keyword evidence="5 8" id="KW-0067">ATP-binding</keyword>
<dbReference type="GO" id="GO:0005524">
    <property type="term" value="F:ATP binding"/>
    <property type="evidence" value="ECO:0007669"/>
    <property type="project" value="UniProtKB-UniRule"/>
</dbReference>
<dbReference type="SUPFAM" id="SSF52540">
    <property type="entry name" value="P-loop containing nucleoside triphosphate hydrolases"/>
    <property type="match status" value="1"/>
</dbReference>
<dbReference type="GO" id="GO:0006220">
    <property type="term" value="P:pyrimidine nucleotide metabolic process"/>
    <property type="evidence" value="ECO:0007669"/>
    <property type="project" value="UniProtKB-UniRule"/>
</dbReference>
<keyword evidence="8" id="KW-0963">Cytoplasm</keyword>
<dbReference type="GO" id="GO:0015949">
    <property type="term" value="P:nucleobase-containing small molecule interconversion"/>
    <property type="evidence" value="ECO:0007669"/>
    <property type="project" value="TreeGrafter"/>
</dbReference>
<dbReference type="GO" id="GO:0036430">
    <property type="term" value="F:CMP kinase activity"/>
    <property type="evidence" value="ECO:0007669"/>
    <property type="project" value="RHEA"/>
</dbReference>
<evidence type="ECO:0000313" key="10">
    <source>
        <dbReference type="EMBL" id="GBC59521.1"/>
    </source>
</evidence>
<comment type="catalytic activity">
    <reaction evidence="6 8">
        <text>dCMP + ATP = dCDP + ADP</text>
        <dbReference type="Rhea" id="RHEA:25094"/>
        <dbReference type="ChEBI" id="CHEBI:30616"/>
        <dbReference type="ChEBI" id="CHEBI:57566"/>
        <dbReference type="ChEBI" id="CHEBI:58593"/>
        <dbReference type="ChEBI" id="CHEBI:456216"/>
        <dbReference type="EC" id="2.7.4.25"/>
    </reaction>
</comment>
<evidence type="ECO:0000256" key="4">
    <source>
        <dbReference type="ARBA" id="ARBA00022777"/>
    </source>
</evidence>
<dbReference type="InterPro" id="IPR003136">
    <property type="entry name" value="Cytidylate_kin"/>
</dbReference>
<dbReference type="AlphaFoldDB" id="A0A401FRD2"/>
<keyword evidence="3 8" id="KW-0547">Nucleotide-binding</keyword>
<dbReference type="NCBIfam" id="TIGR00017">
    <property type="entry name" value="cmk"/>
    <property type="match status" value="1"/>
</dbReference>
<reference evidence="11" key="1">
    <citation type="submission" date="2017-11" db="EMBL/GenBank/DDBJ databases">
        <authorList>
            <person name="Watanabe M."/>
            <person name="Kojima H."/>
        </authorList>
    </citation>
    <scope>NUCLEOTIDE SEQUENCE [LARGE SCALE GENOMIC DNA]</scope>
    <source>
        <strain evidence="11">Tokyo 01</strain>
    </source>
</reference>
<evidence type="ECO:0000259" key="9">
    <source>
        <dbReference type="Pfam" id="PF02224"/>
    </source>
</evidence>
<keyword evidence="11" id="KW-1185">Reference proteome</keyword>
<dbReference type="HAMAP" id="MF_00238">
    <property type="entry name" value="Cytidyl_kinase_type1"/>
    <property type="match status" value="1"/>
</dbReference>
<evidence type="ECO:0000256" key="1">
    <source>
        <dbReference type="ARBA" id="ARBA00009427"/>
    </source>
</evidence>
<keyword evidence="4 8" id="KW-0418">Kinase</keyword>
<dbReference type="InterPro" id="IPR011994">
    <property type="entry name" value="Cytidylate_kinase_dom"/>
</dbReference>
<comment type="similarity">
    <text evidence="1 8">Belongs to the cytidylate kinase family. Type 1 subfamily.</text>
</comment>
<reference evidence="11" key="2">
    <citation type="submission" date="2019-01" db="EMBL/GenBank/DDBJ databases">
        <title>Genome sequence of Desulfonema ishimotonii strain Tokyo 01.</title>
        <authorList>
            <person name="Fukui M."/>
        </authorList>
    </citation>
    <scope>NUCLEOTIDE SEQUENCE [LARGE SCALE GENOMIC DNA]</scope>
    <source>
        <strain evidence="11">Tokyo 01</strain>
    </source>
</reference>
<dbReference type="Pfam" id="PF02224">
    <property type="entry name" value="Cytidylate_kin"/>
    <property type="match status" value="1"/>
</dbReference>
<comment type="subcellular location">
    <subcellularLocation>
        <location evidence="8">Cytoplasm</location>
    </subcellularLocation>
</comment>
<feature type="domain" description="Cytidylate kinase" evidence="9">
    <location>
        <begin position="6"/>
        <end position="218"/>
    </location>
</feature>
<dbReference type="EMBL" id="BEXT01000001">
    <property type="protein sequence ID" value="GBC59521.1"/>
    <property type="molecule type" value="Genomic_DNA"/>
</dbReference>
<dbReference type="OrthoDB" id="9807434at2"/>
<dbReference type="InterPro" id="IPR027417">
    <property type="entry name" value="P-loop_NTPase"/>
</dbReference>
<dbReference type="PANTHER" id="PTHR21299:SF2">
    <property type="entry name" value="CYTIDYLATE KINASE"/>
    <property type="match status" value="1"/>
</dbReference>
<proteinExistence type="inferred from homology"/>
<evidence type="ECO:0000256" key="8">
    <source>
        <dbReference type="HAMAP-Rule" id="MF_00238"/>
    </source>
</evidence>
<name>A0A401FRD2_9BACT</name>
<keyword evidence="2 8" id="KW-0808">Transferase</keyword>